<dbReference type="AlphaFoldDB" id="A0A4Y9FB04"/>
<name>A0A4Y9FB04_9DEIN</name>
<evidence type="ECO:0000313" key="1">
    <source>
        <dbReference type="EMBL" id="TFU26384.1"/>
    </source>
</evidence>
<dbReference type="Proteomes" id="UP000297668">
    <property type="component" value="Unassembled WGS sequence"/>
</dbReference>
<comment type="caution">
    <text evidence="1">The sequence shown here is derived from an EMBL/GenBank/DDBJ whole genome shotgun (WGS) entry which is preliminary data.</text>
</comment>
<evidence type="ECO:0008006" key="3">
    <source>
        <dbReference type="Google" id="ProtNLM"/>
    </source>
</evidence>
<evidence type="ECO:0000313" key="2">
    <source>
        <dbReference type="Proteomes" id="UP000297668"/>
    </source>
</evidence>
<gene>
    <name evidence="1" type="ORF">E0687_06175</name>
</gene>
<sequence length="146" mass="16556">MRWVIWLLMLTGLWTLAHESRQVGEYRVVIGFLQNPAFAGFPNSVDLRVTRGGQPVEGLEKTLRVELIAPNGERMLLELSEAHGQPGYYRGWFIPGVPGNYQFRIFGKIGDLEVDETFARFYHSKQAVLDPKEYTLPKPASHGSSH</sequence>
<dbReference type="RefSeq" id="WP_135260149.1">
    <property type="nucleotide sequence ID" value="NZ_SJZF01000009.1"/>
</dbReference>
<dbReference type="EMBL" id="SJZF01000009">
    <property type="protein sequence ID" value="TFU26384.1"/>
    <property type="molecule type" value="Genomic_DNA"/>
</dbReference>
<proteinExistence type="predicted"/>
<accession>A0A4Y9FB04</accession>
<reference evidence="1 2" key="1">
    <citation type="submission" date="2019-03" db="EMBL/GenBank/DDBJ databases">
        <title>Thermus tengchongensis species for the arsenic transformation mechanism.</title>
        <authorList>
            <person name="Yuan G.C."/>
        </authorList>
    </citation>
    <scope>NUCLEOTIDE SEQUENCE [LARGE SCALE GENOMIC DNA]</scope>
    <source>
        <strain evidence="1 2">15W</strain>
    </source>
</reference>
<organism evidence="1 2">
    <name type="scientific">Thermus tengchongensis</name>
    <dbReference type="NCBI Taxonomy" id="1214928"/>
    <lineage>
        <taxon>Bacteria</taxon>
        <taxon>Thermotogati</taxon>
        <taxon>Deinococcota</taxon>
        <taxon>Deinococci</taxon>
        <taxon>Thermales</taxon>
        <taxon>Thermaceae</taxon>
        <taxon>Thermus</taxon>
    </lineage>
</organism>
<protein>
    <recommendedName>
        <fullName evidence="3">YtkA-like domain-containing protein</fullName>
    </recommendedName>
</protein>